<evidence type="ECO:0000256" key="11">
    <source>
        <dbReference type="ARBA" id="ARBA00033158"/>
    </source>
</evidence>
<evidence type="ECO:0000313" key="13">
    <source>
        <dbReference type="Proteomes" id="UP000610558"/>
    </source>
</evidence>
<protein>
    <recommendedName>
        <fullName evidence="3">Cell division protein ZapA</fullName>
    </recommendedName>
    <alternativeName>
        <fullName evidence="11">Z ring-associated protein ZapA</fullName>
    </alternativeName>
</protein>
<dbReference type="Proteomes" id="UP000610558">
    <property type="component" value="Unassembled WGS sequence"/>
</dbReference>
<dbReference type="AlphaFoldDB" id="A0A927GVY6"/>
<evidence type="ECO:0000256" key="3">
    <source>
        <dbReference type="ARBA" id="ARBA00015195"/>
    </source>
</evidence>
<dbReference type="GO" id="GO:0000917">
    <property type="term" value="P:division septum assembly"/>
    <property type="evidence" value="ECO:0007669"/>
    <property type="project" value="UniProtKB-KW"/>
</dbReference>
<dbReference type="Gene3D" id="1.20.5.50">
    <property type="match status" value="1"/>
</dbReference>
<dbReference type="PANTHER" id="PTHR34981">
    <property type="entry name" value="CELL DIVISION PROTEIN ZAPA"/>
    <property type="match status" value="1"/>
</dbReference>
<comment type="similarity">
    <text evidence="2">Belongs to the ZapA family. Type 1 subfamily.</text>
</comment>
<dbReference type="GO" id="GO:0000921">
    <property type="term" value="P:septin ring assembly"/>
    <property type="evidence" value="ECO:0007669"/>
    <property type="project" value="TreeGrafter"/>
</dbReference>
<dbReference type="EMBL" id="JACXLD010000001">
    <property type="protein sequence ID" value="MBD2857869.1"/>
    <property type="molecule type" value="Genomic_DNA"/>
</dbReference>
<dbReference type="SUPFAM" id="SSF102829">
    <property type="entry name" value="Cell division protein ZapA-like"/>
    <property type="match status" value="1"/>
</dbReference>
<dbReference type="Pfam" id="PF05164">
    <property type="entry name" value="ZapA"/>
    <property type="match status" value="1"/>
</dbReference>
<sequence>MSTQTVSVKILDKEFQVACPTDQQQGLIQAAQHLDKQMREIRTTGKVIGLERIAVMAALNISHELLQTQQKGASSQSETAAVKRISERIEETLHRCRQLEIS</sequence>
<keyword evidence="8" id="KW-0131">Cell cycle</keyword>
<evidence type="ECO:0000256" key="5">
    <source>
        <dbReference type="ARBA" id="ARBA00022618"/>
    </source>
</evidence>
<organism evidence="12 13">
    <name type="scientific">Spongiibacter pelagi</name>
    <dbReference type="NCBI Taxonomy" id="2760804"/>
    <lineage>
        <taxon>Bacteria</taxon>
        <taxon>Pseudomonadati</taxon>
        <taxon>Pseudomonadota</taxon>
        <taxon>Gammaproteobacteria</taxon>
        <taxon>Cellvibrionales</taxon>
        <taxon>Spongiibacteraceae</taxon>
        <taxon>Spongiibacter</taxon>
    </lineage>
</organism>
<evidence type="ECO:0000256" key="9">
    <source>
        <dbReference type="ARBA" id="ARBA00024910"/>
    </source>
</evidence>
<gene>
    <name evidence="12" type="ORF">IB286_02540</name>
</gene>
<evidence type="ECO:0000256" key="2">
    <source>
        <dbReference type="ARBA" id="ARBA00010074"/>
    </source>
</evidence>
<dbReference type="PANTHER" id="PTHR34981:SF1">
    <property type="entry name" value="CELL DIVISION PROTEIN ZAPA"/>
    <property type="match status" value="1"/>
</dbReference>
<dbReference type="InterPro" id="IPR042233">
    <property type="entry name" value="Cell_div_ZapA_N"/>
</dbReference>
<dbReference type="GO" id="GO:0032153">
    <property type="term" value="C:cell division site"/>
    <property type="evidence" value="ECO:0007669"/>
    <property type="project" value="TreeGrafter"/>
</dbReference>
<dbReference type="Gene3D" id="3.30.160.880">
    <property type="entry name" value="Cell division protein ZapA protomer, N-terminal domain"/>
    <property type="match status" value="1"/>
</dbReference>
<keyword evidence="5 12" id="KW-0132">Cell division</keyword>
<comment type="subunit">
    <text evidence="10">Homodimer. Interacts with FtsZ.</text>
</comment>
<proteinExistence type="inferred from homology"/>
<evidence type="ECO:0000256" key="8">
    <source>
        <dbReference type="ARBA" id="ARBA00023306"/>
    </source>
</evidence>
<dbReference type="GO" id="GO:0043093">
    <property type="term" value="P:FtsZ-dependent cytokinesis"/>
    <property type="evidence" value="ECO:0007669"/>
    <property type="project" value="TreeGrafter"/>
</dbReference>
<dbReference type="InterPro" id="IPR007838">
    <property type="entry name" value="Cell_div_ZapA-like"/>
</dbReference>
<keyword evidence="13" id="KW-1185">Reference proteome</keyword>
<dbReference type="InterPro" id="IPR036192">
    <property type="entry name" value="Cell_div_ZapA-like_sf"/>
</dbReference>
<keyword evidence="7" id="KW-0717">Septation</keyword>
<evidence type="ECO:0000256" key="1">
    <source>
        <dbReference type="ARBA" id="ARBA00004496"/>
    </source>
</evidence>
<comment type="function">
    <text evidence="9">Activator of cell division through the inhibition of FtsZ GTPase activity, therefore promoting FtsZ assembly into bundles of protofilaments necessary for the formation of the division Z ring. It is recruited early at mid-cell but it is not essential for cell division.</text>
</comment>
<dbReference type="GO" id="GO:0030428">
    <property type="term" value="C:cell septum"/>
    <property type="evidence" value="ECO:0007669"/>
    <property type="project" value="TreeGrafter"/>
</dbReference>
<reference evidence="12" key="1">
    <citation type="submission" date="2020-09" db="EMBL/GenBank/DDBJ databases">
        <authorList>
            <person name="Yoon J.-W."/>
        </authorList>
    </citation>
    <scope>NUCLEOTIDE SEQUENCE</scope>
    <source>
        <strain evidence="12">KMU-158</strain>
    </source>
</reference>
<dbReference type="GO" id="GO:0005829">
    <property type="term" value="C:cytosol"/>
    <property type="evidence" value="ECO:0007669"/>
    <property type="project" value="TreeGrafter"/>
</dbReference>
<keyword evidence="6" id="KW-0175">Coiled coil</keyword>
<comment type="caution">
    <text evidence="12">The sequence shown here is derived from an EMBL/GenBank/DDBJ whole genome shotgun (WGS) entry which is preliminary data.</text>
</comment>
<evidence type="ECO:0000313" key="12">
    <source>
        <dbReference type="EMBL" id="MBD2857869.1"/>
    </source>
</evidence>
<keyword evidence="4" id="KW-0963">Cytoplasm</keyword>
<evidence type="ECO:0000256" key="7">
    <source>
        <dbReference type="ARBA" id="ARBA00023210"/>
    </source>
</evidence>
<evidence type="ECO:0000256" key="6">
    <source>
        <dbReference type="ARBA" id="ARBA00023054"/>
    </source>
</evidence>
<comment type="subcellular location">
    <subcellularLocation>
        <location evidence="1">Cytoplasm</location>
    </subcellularLocation>
</comment>
<evidence type="ECO:0000256" key="10">
    <source>
        <dbReference type="ARBA" id="ARBA00026068"/>
    </source>
</evidence>
<name>A0A927GVY6_9GAMM</name>
<evidence type="ECO:0000256" key="4">
    <source>
        <dbReference type="ARBA" id="ARBA00022490"/>
    </source>
</evidence>
<dbReference type="RefSeq" id="WP_190762107.1">
    <property type="nucleotide sequence ID" value="NZ_JACXLD010000001.1"/>
</dbReference>
<accession>A0A927GVY6</accession>